<accession>A0ABW3K570</accession>
<dbReference type="Pfam" id="PF01833">
    <property type="entry name" value="TIG"/>
    <property type="match status" value="6"/>
</dbReference>
<dbReference type="PANTHER" id="PTHR46769:SF2">
    <property type="entry name" value="FIBROCYSTIN-L ISOFORM 2 PRECURSOR-RELATED"/>
    <property type="match status" value="1"/>
</dbReference>
<dbReference type="CDD" id="cd00603">
    <property type="entry name" value="IPT_PCSR"/>
    <property type="match status" value="1"/>
</dbReference>
<reference evidence="4" key="1">
    <citation type="journal article" date="2019" name="Int. J. Syst. Evol. Microbiol.">
        <title>The Global Catalogue of Microorganisms (GCM) 10K type strain sequencing project: providing services to taxonomists for standard genome sequencing and annotation.</title>
        <authorList>
            <consortium name="The Broad Institute Genomics Platform"/>
            <consortium name="The Broad Institute Genome Sequencing Center for Infectious Disease"/>
            <person name="Wu L."/>
            <person name="Ma J."/>
        </authorList>
    </citation>
    <scope>NUCLEOTIDE SEQUENCE [LARGE SCALE GENOMIC DNA]</scope>
    <source>
        <strain evidence="4">CCUG 58938</strain>
    </source>
</reference>
<dbReference type="SUPFAM" id="SSF101898">
    <property type="entry name" value="NHL repeat"/>
    <property type="match status" value="1"/>
</dbReference>
<gene>
    <name evidence="3" type="ORF">ACFQ21_17455</name>
</gene>
<dbReference type="SUPFAM" id="SSF81296">
    <property type="entry name" value="E set domains"/>
    <property type="match status" value="7"/>
</dbReference>
<dbReference type="InterPro" id="IPR011042">
    <property type="entry name" value="6-blade_b-propeller_TolB-like"/>
</dbReference>
<dbReference type="InterPro" id="IPR014756">
    <property type="entry name" value="Ig_E-set"/>
</dbReference>
<feature type="domain" description="IPT/TIG" evidence="2">
    <location>
        <begin position="377"/>
        <end position="456"/>
    </location>
</feature>
<keyword evidence="1" id="KW-0732">Signal</keyword>
<evidence type="ECO:0000313" key="4">
    <source>
        <dbReference type="Proteomes" id="UP001597112"/>
    </source>
</evidence>
<dbReference type="InterPro" id="IPR013783">
    <property type="entry name" value="Ig-like_fold"/>
</dbReference>
<dbReference type="Proteomes" id="UP001597112">
    <property type="component" value="Unassembled WGS sequence"/>
</dbReference>
<proteinExistence type="predicted"/>
<dbReference type="Gene3D" id="2.120.10.30">
    <property type="entry name" value="TolB, C-terminal domain"/>
    <property type="match status" value="1"/>
</dbReference>
<dbReference type="RefSeq" id="WP_377580567.1">
    <property type="nucleotide sequence ID" value="NZ_JBHTKA010000007.1"/>
</dbReference>
<dbReference type="InterPro" id="IPR002909">
    <property type="entry name" value="IPT_dom"/>
</dbReference>
<dbReference type="CDD" id="cd00102">
    <property type="entry name" value="IPT"/>
    <property type="match status" value="2"/>
</dbReference>
<dbReference type="PANTHER" id="PTHR46769">
    <property type="entry name" value="POLYCYSTIC KIDNEY AND HEPATIC DISEASE 1 (AUTOSOMAL RECESSIVE)-LIKE 1"/>
    <property type="match status" value="1"/>
</dbReference>
<feature type="domain" description="IPT/TIG" evidence="2">
    <location>
        <begin position="293"/>
        <end position="373"/>
    </location>
</feature>
<dbReference type="SMART" id="SM00135">
    <property type="entry name" value="LY"/>
    <property type="match status" value="3"/>
</dbReference>
<evidence type="ECO:0000259" key="2">
    <source>
        <dbReference type="SMART" id="SM00429"/>
    </source>
</evidence>
<dbReference type="PROSITE" id="PS51257">
    <property type="entry name" value="PROKAR_LIPOPROTEIN"/>
    <property type="match status" value="1"/>
</dbReference>
<comment type="caution">
    <text evidence="3">The sequence shown here is derived from an EMBL/GenBank/DDBJ whole genome shotgun (WGS) entry which is preliminary data.</text>
</comment>
<sequence length="959" mass="101140">MMLRKNLYPSFFKLPVRVALGCLVYIALLYTVISCQEKDEFVPLKIHAIEPSEAIIGDTITIIGEGFSPGYEYNEISFQGVSDPIAPLSISNTGRLYVRVPDGAASGSIHINILDEETADSPPVTIHAPEITSITPDHAWIGDTVVIKGKNFRSEREHNAVKFNPATSNLTATVISASATELKAIVPSSARTGTMSVLGYAGVTFTLNPGEIAVIEPLQGVVGDTISLKGKGLSTSPAATIVFTGNNAVITSLEQESTPRHLRVIVPPGATDGVVKLVYNNVDIISPGIFKVYPVIKDISPRSGLAGSVIKITGHNFSTEAEENEVKFNGTTVPVTGVSETTLQVKLPSGISSGPVTVTVNGRIATGPPFTLAAEGTPVITELQPDHGPVNSIVVLKGENFSTTTSQNEVRFAGNAVATVQSASAKELIVRVPPGAVSGPVTVTKEGKTGTSPDYTISSKPVPVVISLSPLSIKRGAILTINGANFKTVKEDVNIGFTGVGTFNYTPLSASENQLTVQVPNDISPGNWTIYVEQDGESSNKDKTVKVEGQPVIASLDPTQGIPGSVVTLTGTDFDLIESNNQVKFGNTVATLVNAGDVLPDKVSVYVPDLAPGTYSITLTAFGTASAGVSFQVKPKPAVVRNVYYISADDIVTSQALLIKKAIFDPPSTQTVYKSVNAPIIGSMLVDLAGSKVYLEENGAIIRSNLNNTGKVELYDLNEAGGTYIGDLSLDAANQKLYWSGAGSPNIYSGNTDGSGTPELLYDGTDGLEIALGVTYVPEDGKLYIADQNYTNGHRILRANADGSGTPQVLFDGADGLGLVHDVKIDVAAGKIFIEDIEESAWAYRILSGNLDGSGTLTVLKVLGWPQVTGISLDPQEKYIYWMQVNEADPQFGSIYRAQYNFAPIPGTDPASAVQTVYSNIKLAGVTGFVGGIAVENTSGAAQRASIRLPLKLRATKHK</sequence>
<keyword evidence="4" id="KW-1185">Reference proteome</keyword>
<dbReference type="SMART" id="SM00429">
    <property type="entry name" value="IPT"/>
    <property type="match status" value="2"/>
</dbReference>
<dbReference type="Gene3D" id="2.60.40.10">
    <property type="entry name" value="Immunoglobulins"/>
    <property type="match status" value="7"/>
</dbReference>
<protein>
    <submittedName>
        <fullName evidence="3">IPT/TIG domain-containing protein</fullName>
    </submittedName>
</protein>
<dbReference type="EMBL" id="JBHTKA010000007">
    <property type="protein sequence ID" value="MFD1001118.1"/>
    <property type="molecule type" value="Genomic_DNA"/>
</dbReference>
<evidence type="ECO:0000313" key="3">
    <source>
        <dbReference type="EMBL" id="MFD1001118.1"/>
    </source>
</evidence>
<organism evidence="3 4">
    <name type="scientific">Ohtaekwangia kribbensis</name>
    <dbReference type="NCBI Taxonomy" id="688913"/>
    <lineage>
        <taxon>Bacteria</taxon>
        <taxon>Pseudomonadati</taxon>
        <taxon>Bacteroidota</taxon>
        <taxon>Cytophagia</taxon>
        <taxon>Cytophagales</taxon>
        <taxon>Fulvivirgaceae</taxon>
        <taxon>Ohtaekwangia</taxon>
    </lineage>
</organism>
<dbReference type="InterPro" id="IPR000033">
    <property type="entry name" value="LDLR_classB_rpt"/>
</dbReference>
<evidence type="ECO:0000256" key="1">
    <source>
        <dbReference type="ARBA" id="ARBA00022729"/>
    </source>
</evidence>
<name>A0ABW3K570_9BACT</name>
<dbReference type="InterPro" id="IPR052387">
    <property type="entry name" value="Fibrocystin"/>
</dbReference>